<feature type="domain" description="Transposase IS200-like" evidence="1">
    <location>
        <begin position="6"/>
        <end position="124"/>
    </location>
</feature>
<dbReference type="SUPFAM" id="SSF143422">
    <property type="entry name" value="Transposase IS200-like"/>
    <property type="match status" value="1"/>
</dbReference>
<dbReference type="PANTHER" id="PTHR34322">
    <property type="entry name" value="TRANSPOSASE, Y1_TNP DOMAIN-CONTAINING"/>
    <property type="match status" value="1"/>
</dbReference>
<comment type="caution">
    <text evidence="2">The sequence shown here is derived from an EMBL/GenBank/DDBJ whole genome shotgun (WGS) entry which is preliminary data.</text>
</comment>
<dbReference type="InterPro" id="IPR036515">
    <property type="entry name" value="Transposase_17_sf"/>
</dbReference>
<dbReference type="PANTHER" id="PTHR34322:SF2">
    <property type="entry name" value="TRANSPOSASE IS200-LIKE DOMAIN-CONTAINING PROTEIN"/>
    <property type="match status" value="1"/>
</dbReference>
<name>A0ABS4DHS0_9CHLR</name>
<gene>
    <name evidence="2" type="ORF">EYB53_024980</name>
</gene>
<evidence type="ECO:0000313" key="3">
    <source>
        <dbReference type="Proteomes" id="UP001193081"/>
    </source>
</evidence>
<reference evidence="2 3" key="1">
    <citation type="submission" date="2021-03" db="EMBL/GenBank/DDBJ databases">
        <authorList>
            <person name="Grouzdev D.S."/>
        </authorList>
    </citation>
    <scope>NUCLEOTIDE SEQUENCE [LARGE SCALE GENOMIC DNA]</scope>
    <source>
        <strain evidence="2 3">M50-1</strain>
    </source>
</reference>
<dbReference type="Gene3D" id="3.30.70.1290">
    <property type="entry name" value="Transposase IS200-like"/>
    <property type="match status" value="1"/>
</dbReference>
<evidence type="ECO:0000313" key="2">
    <source>
        <dbReference type="EMBL" id="MBP1468987.1"/>
    </source>
</evidence>
<accession>A0ABS4DHS0</accession>
<proteinExistence type="predicted"/>
<evidence type="ECO:0000259" key="1">
    <source>
        <dbReference type="SMART" id="SM01321"/>
    </source>
</evidence>
<protein>
    <submittedName>
        <fullName evidence="2">Transposase</fullName>
    </submittedName>
</protein>
<dbReference type="SMART" id="SM01321">
    <property type="entry name" value="Y1_Tnp"/>
    <property type="match status" value="1"/>
</dbReference>
<keyword evidence="3" id="KW-1185">Reference proteome</keyword>
<dbReference type="Proteomes" id="UP001193081">
    <property type="component" value="Unassembled WGS sequence"/>
</dbReference>
<dbReference type="RefSeq" id="WP_135482282.1">
    <property type="nucleotide sequence ID" value="NZ_SIJK02000129.1"/>
</dbReference>
<dbReference type="InterPro" id="IPR002686">
    <property type="entry name" value="Transposase_17"/>
</dbReference>
<dbReference type="EMBL" id="SIJK02000129">
    <property type="protein sequence ID" value="MBP1468987.1"/>
    <property type="molecule type" value="Genomic_DNA"/>
</dbReference>
<sequence>MALLLQAGIAYHLYNRGNNRERIFREERNYIYFLKLYDRHISPVAETYAYCLLPNHFHFSVRIRDDAPDGQRISRCFANLFNAYARSFNRSYRRSGVLFERSFERKAVTDDRYLRQLIIYIHRNPQRHGLIDDFRTWTYSSYQTLIGTQPTRLKRDTVLTSFGGLSEFIAAHKDDFEDL</sequence>
<organism evidence="2 3">
    <name type="scientific">Candidatus Chloroploca mongolica</name>
    <dbReference type="NCBI Taxonomy" id="2528176"/>
    <lineage>
        <taxon>Bacteria</taxon>
        <taxon>Bacillati</taxon>
        <taxon>Chloroflexota</taxon>
        <taxon>Chloroflexia</taxon>
        <taxon>Chloroflexales</taxon>
        <taxon>Chloroflexineae</taxon>
        <taxon>Oscillochloridaceae</taxon>
        <taxon>Candidatus Chloroploca</taxon>
    </lineage>
</organism>